<organism evidence="2 3">
    <name type="scientific">Jeotgalicoccus saudimassiliensis</name>
    <dbReference type="NCBI Taxonomy" id="1461582"/>
    <lineage>
        <taxon>Bacteria</taxon>
        <taxon>Bacillati</taxon>
        <taxon>Bacillota</taxon>
        <taxon>Bacilli</taxon>
        <taxon>Bacillales</taxon>
        <taxon>Staphylococcaceae</taxon>
        <taxon>Jeotgalicoccus</taxon>
    </lineage>
</organism>
<name>A0A078MAX7_9STAP</name>
<dbReference type="PROSITE" id="PS51257">
    <property type="entry name" value="PROKAR_LIPOPROTEIN"/>
    <property type="match status" value="1"/>
</dbReference>
<dbReference type="STRING" id="1461582.BN1048_01767"/>
<proteinExistence type="predicted"/>
<evidence type="ECO:0000313" key="3">
    <source>
        <dbReference type="Proteomes" id="UP000044136"/>
    </source>
</evidence>
<protein>
    <submittedName>
        <fullName evidence="2">Putative lipoprotein YehR</fullName>
    </submittedName>
</protein>
<dbReference type="OrthoDB" id="6586670at2"/>
<evidence type="ECO:0000256" key="1">
    <source>
        <dbReference type="SAM" id="SignalP"/>
    </source>
</evidence>
<feature type="chain" id="PRO_5001741773" evidence="1">
    <location>
        <begin position="22"/>
        <end position="148"/>
    </location>
</feature>
<evidence type="ECO:0000313" key="2">
    <source>
        <dbReference type="EMBL" id="CEA02582.1"/>
    </source>
</evidence>
<keyword evidence="3" id="KW-1185">Reference proteome</keyword>
<dbReference type="AlphaFoldDB" id="A0A078MAX7"/>
<dbReference type="eggNOG" id="COG4808">
    <property type="taxonomic scope" value="Bacteria"/>
</dbReference>
<keyword evidence="2" id="KW-0449">Lipoprotein</keyword>
<dbReference type="Proteomes" id="UP000044136">
    <property type="component" value="Unassembled WGS sequence"/>
</dbReference>
<dbReference type="PIRSF" id="PIRSF006187">
    <property type="entry name" value="DUF1307"/>
    <property type="match status" value="1"/>
</dbReference>
<dbReference type="SUPFAM" id="SSF160704">
    <property type="entry name" value="YehR-like"/>
    <property type="match status" value="1"/>
</dbReference>
<dbReference type="InterPro" id="IPR036699">
    <property type="entry name" value="YehR-like_sf"/>
</dbReference>
<reference evidence="2 3" key="1">
    <citation type="submission" date="2014-07" db="EMBL/GenBank/DDBJ databases">
        <authorList>
            <person name="Urmite Genomes Urmite Genomes"/>
        </authorList>
    </citation>
    <scope>NUCLEOTIDE SEQUENCE [LARGE SCALE GENOMIC DNA]</scope>
    <source>
        <strain evidence="2 3">13MG44_air</strain>
    </source>
</reference>
<dbReference type="Gene3D" id="3.30.1830.10">
    <property type="entry name" value="YehR-like"/>
    <property type="match status" value="1"/>
</dbReference>
<dbReference type="HOGENOM" id="CLU_126600_1_0_9"/>
<dbReference type="InterPro" id="IPR009736">
    <property type="entry name" value="DUF1307"/>
</dbReference>
<keyword evidence="1" id="KW-0732">Signal</keyword>
<dbReference type="RefSeq" id="WP_035810360.1">
    <property type="nucleotide sequence ID" value="NZ_CCSE01000001.1"/>
</dbReference>
<feature type="signal peptide" evidence="1">
    <location>
        <begin position="1"/>
        <end position="21"/>
    </location>
</feature>
<sequence>MKKAWALFLIAAVMIVLTACGSEETRTFELNEQGIESKLVYTYSGDEVISQSTENVINYEALGIDKAQAEELFGDLAEQYEGLSGVEHSFDFGDEEATESISIVYDEIDAEELQGVDGIAFEGDPKDGISMERSAEMLLDQGYTEVEE</sequence>
<dbReference type="Pfam" id="PF06998">
    <property type="entry name" value="DUF1307"/>
    <property type="match status" value="1"/>
</dbReference>
<gene>
    <name evidence="2" type="primary">yehR</name>
    <name evidence="2" type="ORF">BN1048_01767</name>
</gene>
<accession>A0A078MAX7</accession>
<dbReference type="EMBL" id="CCSE01000001">
    <property type="protein sequence ID" value="CEA02582.1"/>
    <property type="molecule type" value="Genomic_DNA"/>
</dbReference>